<dbReference type="AlphaFoldDB" id="A0AAN6DZ20"/>
<proteinExistence type="predicted"/>
<evidence type="ECO:0000313" key="9">
    <source>
        <dbReference type="Proteomes" id="UP001203852"/>
    </source>
</evidence>
<evidence type="ECO:0000256" key="6">
    <source>
        <dbReference type="SAM" id="Phobius"/>
    </source>
</evidence>
<gene>
    <name evidence="8" type="ORF">EDD36DRAFT_451100</name>
</gene>
<keyword evidence="5 6" id="KW-0472">Membrane</keyword>
<feature type="transmembrane region" description="Helical" evidence="6">
    <location>
        <begin position="398"/>
        <end position="415"/>
    </location>
</feature>
<comment type="subcellular location">
    <subcellularLocation>
        <location evidence="1">Membrane</location>
        <topology evidence="1">Multi-pass membrane protein</topology>
    </subcellularLocation>
</comment>
<keyword evidence="9" id="KW-1185">Reference proteome</keyword>
<dbReference type="PROSITE" id="PS50850">
    <property type="entry name" value="MFS"/>
    <property type="match status" value="1"/>
</dbReference>
<feature type="transmembrane region" description="Helical" evidence="6">
    <location>
        <begin position="373"/>
        <end position="392"/>
    </location>
</feature>
<evidence type="ECO:0000256" key="3">
    <source>
        <dbReference type="ARBA" id="ARBA00022692"/>
    </source>
</evidence>
<evidence type="ECO:0000313" key="8">
    <source>
        <dbReference type="EMBL" id="KAI1614881.1"/>
    </source>
</evidence>
<evidence type="ECO:0000256" key="1">
    <source>
        <dbReference type="ARBA" id="ARBA00004141"/>
    </source>
</evidence>
<evidence type="ECO:0000256" key="5">
    <source>
        <dbReference type="ARBA" id="ARBA00023136"/>
    </source>
</evidence>
<dbReference type="GO" id="GO:0016020">
    <property type="term" value="C:membrane"/>
    <property type="evidence" value="ECO:0007669"/>
    <property type="project" value="UniProtKB-SubCell"/>
</dbReference>
<sequence length="498" mass="54012">MSPAPPKPQAVSWASIPRKGQLAVIVFARLAEPLSERSLSSYLFYQLRWFDPSLSAAEIAKQAGYLTAVFAAAQCLTSMWWGYAADSPYLGRKPVLVVGMMGSAISALGMDFSRSLSMAFFFRFLAGALNGNVGVLRTMVSEVVVDKRYKARAFLLLPMCFNVGVIIGPLLSGFLADPVHSLPSIFGPGSLFGGKGGVLWMTKFPYALPNLMFAIILGTAALAIILGLDETHPQLRHQPDRGRRLGRLLVRRLLRGKADEYAYHPIHYDTSAASNARLSCDEVVETPANVCLTMLQRFLQSLHVSAFNSIFFSLLPAPRADQASFDLPFRFSGGLGLSSKKVGFANTTIGMIGLPLQLLLYPKLIGSIGVRNSYRVFLPLSIIAYVLLPYPVLLPDDVVLIWICLSSVLVMRVTSRTFVNPATVMLVNDCAPSPHLLGTVNGVASSISSAARILGPTVGGAMLGWGLSHNFVGLPLWVLAMIAMVNWIALLLIEHVKM</sequence>
<dbReference type="InterPro" id="IPR036259">
    <property type="entry name" value="MFS_trans_sf"/>
</dbReference>
<accession>A0AAN6DZ20</accession>
<dbReference type="SUPFAM" id="SSF103473">
    <property type="entry name" value="MFS general substrate transporter"/>
    <property type="match status" value="1"/>
</dbReference>
<dbReference type="PANTHER" id="PTHR23504">
    <property type="entry name" value="MAJOR FACILITATOR SUPERFAMILY DOMAIN-CONTAINING PROTEIN 10"/>
    <property type="match status" value="1"/>
</dbReference>
<evidence type="ECO:0000259" key="7">
    <source>
        <dbReference type="PROSITE" id="PS50850"/>
    </source>
</evidence>
<organism evidence="8 9">
    <name type="scientific">Exophiala viscosa</name>
    <dbReference type="NCBI Taxonomy" id="2486360"/>
    <lineage>
        <taxon>Eukaryota</taxon>
        <taxon>Fungi</taxon>
        <taxon>Dikarya</taxon>
        <taxon>Ascomycota</taxon>
        <taxon>Pezizomycotina</taxon>
        <taxon>Eurotiomycetes</taxon>
        <taxon>Chaetothyriomycetidae</taxon>
        <taxon>Chaetothyriales</taxon>
        <taxon>Herpotrichiellaceae</taxon>
        <taxon>Exophiala</taxon>
    </lineage>
</organism>
<evidence type="ECO:0000256" key="4">
    <source>
        <dbReference type="ARBA" id="ARBA00022989"/>
    </source>
</evidence>
<keyword evidence="2" id="KW-0813">Transport</keyword>
<dbReference type="EMBL" id="MU404352">
    <property type="protein sequence ID" value="KAI1614881.1"/>
    <property type="molecule type" value="Genomic_DNA"/>
</dbReference>
<comment type="caution">
    <text evidence="8">The sequence shown here is derived from an EMBL/GenBank/DDBJ whole genome shotgun (WGS) entry which is preliminary data.</text>
</comment>
<feature type="transmembrane region" description="Helical" evidence="6">
    <location>
        <begin position="63"/>
        <end position="83"/>
    </location>
</feature>
<keyword evidence="3 6" id="KW-0812">Transmembrane</keyword>
<dbReference type="Pfam" id="PF07690">
    <property type="entry name" value="MFS_1"/>
    <property type="match status" value="1"/>
</dbReference>
<dbReference type="PANTHER" id="PTHR23504:SF6">
    <property type="entry name" value="MULTIDRUG TRANSPORTER, PUTATIVE (AFU_ORTHOLOGUE AFUA_4G08740)-RELATED"/>
    <property type="match status" value="1"/>
</dbReference>
<reference evidence="8" key="1">
    <citation type="journal article" date="2022" name="bioRxiv">
        <title>Deciphering the potential niche of two novel black yeast fungi from a biological soil crust based on their genomes, phenotypes, and melanin regulation.</title>
        <authorList>
            <consortium name="DOE Joint Genome Institute"/>
            <person name="Carr E.C."/>
            <person name="Barton Q."/>
            <person name="Grambo S."/>
            <person name="Sullivan M."/>
            <person name="Renfro C.M."/>
            <person name="Kuo A."/>
            <person name="Pangilinan J."/>
            <person name="Lipzen A."/>
            <person name="Keymanesh K."/>
            <person name="Savage E."/>
            <person name="Barry K."/>
            <person name="Grigoriev I.V."/>
            <person name="Riekhof W.R."/>
            <person name="Harris S.S."/>
        </authorList>
    </citation>
    <scope>NUCLEOTIDE SEQUENCE</scope>
    <source>
        <strain evidence="8">JF 03-4F</strain>
    </source>
</reference>
<dbReference type="GO" id="GO:0022857">
    <property type="term" value="F:transmembrane transporter activity"/>
    <property type="evidence" value="ECO:0007669"/>
    <property type="project" value="InterPro"/>
</dbReference>
<feature type="domain" description="Major facilitator superfamily (MFS) profile" evidence="7">
    <location>
        <begin position="21"/>
        <end position="498"/>
    </location>
</feature>
<evidence type="ECO:0000256" key="2">
    <source>
        <dbReference type="ARBA" id="ARBA00022448"/>
    </source>
</evidence>
<feature type="transmembrane region" description="Helical" evidence="6">
    <location>
        <begin position="342"/>
        <end position="361"/>
    </location>
</feature>
<protein>
    <submittedName>
        <fullName evidence="8">Major facilitator superfamily domain-containing protein</fullName>
    </submittedName>
</protein>
<feature type="transmembrane region" description="Helical" evidence="6">
    <location>
        <begin position="154"/>
        <end position="176"/>
    </location>
</feature>
<dbReference type="Proteomes" id="UP001203852">
    <property type="component" value="Unassembled WGS sequence"/>
</dbReference>
<feature type="transmembrane region" description="Helical" evidence="6">
    <location>
        <begin position="474"/>
        <end position="493"/>
    </location>
</feature>
<keyword evidence="4 6" id="KW-1133">Transmembrane helix</keyword>
<name>A0AAN6DZ20_9EURO</name>
<dbReference type="InterPro" id="IPR011701">
    <property type="entry name" value="MFS"/>
</dbReference>
<feature type="transmembrane region" description="Helical" evidence="6">
    <location>
        <begin position="206"/>
        <end position="228"/>
    </location>
</feature>
<dbReference type="InterPro" id="IPR020846">
    <property type="entry name" value="MFS_dom"/>
</dbReference>
<dbReference type="Gene3D" id="1.20.1250.20">
    <property type="entry name" value="MFS general substrate transporter like domains"/>
    <property type="match status" value="1"/>
</dbReference>